<accession>A0AB35U6H9</accession>
<reference evidence="1 2" key="1">
    <citation type="submission" date="2022-03" db="EMBL/GenBank/DDBJ databases">
        <title>Novel taxa within the pig intestine.</title>
        <authorList>
            <person name="Wylensek D."/>
            <person name="Bishof K."/>
            <person name="Afrizal A."/>
            <person name="Clavel T."/>
        </authorList>
    </citation>
    <scope>NUCLEOTIDE SEQUENCE [LARGE SCALE GENOMIC DNA]</scope>
    <source>
        <strain evidence="1 2">CLA-KB-P133</strain>
    </source>
</reference>
<evidence type="ECO:0000313" key="1">
    <source>
        <dbReference type="EMBL" id="MDX8420127.1"/>
    </source>
</evidence>
<name>A0AB35U6H9_9FIRM</name>
<dbReference type="RefSeq" id="WP_370596347.1">
    <property type="nucleotide sequence ID" value="NZ_JALBUR010000023.1"/>
</dbReference>
<comment type="caution">
    <text evidence="1">The sequence shown here is derived from an EMBL/GenBank/DDBJ whole genome shotgun (WGS) entry which is preliminary data.</text>
</comment>
<organism evidence="1 2">
    <name type="scientific">Grylomicrobium aquisgranensis</name>
    <dbReference type="NCBI Taxonomy" id="2926318"/>
    <lineage>
        <taxon>Bacteria</taxon>
        <taxon>Bacillati</taxon>
        <taxon>Bacillota</taxon>
        <taxon>Erysipelotrichia</taxon>
        <taxon>Erysipelotrichales</taxon>
        <taxon>Erysipelotrichaceae</taxon>
        <taxon>Grylomicrobium</taxon>
    </lineage>
</organism>
<gene>
    <name evidence="1" type="ORF">MOZ60_08480</name>
</gene>
<protein>
    <submittedName>
        <fullName evidence="1">Uncharacterized protein</fullName>
    </submittedName>
</protein>
<dbReference type="AlphaFoldDB" id="A0AB35U6H9"/>
<sequence length="182" mass="21253">MKYIISIALIIIFIIASIAQNKEKKKSESVQNQLVSLLKQGRYDEFDTQVKDAYENGHLNSFNYNYMRMNRYILCSDKKNMDRIVKEFATKNLRNIQKASVFSTALIYYVSVSDRQMCSLCNQKIQQLKGNDDMKQTASLVYRIFVEKKKDDLAIVEEKLKTSSGPSKQFYKQLMQEILNLD</sequence>
<evidence type="ECO:0000313" key="2">
    <source>
        <dbReference type="Proteomes" id="UP001286174"/>
    </source>
</evidence>
<dbReference type="EMBL" id="JALBUR010000023">
    <property type="protein sequence ID" value="MDX8420127.1"/>
    <property type="molecule type" value="Genomic_DNA"/>
</dbReference>
<keyword evidence="2" id="KW-1185">Reference proteome</keyword>
<proteinExistence type="predicted"/>
<dbReference type="Proteomes" id="UP001286174">
    <property type="component" value="Unassembled WGS sequence"/>
</dbReference>